<dbReference type="Proteomes" id="UP000242444">
    <property type="component" value="Unassembled WGS sequence"/>
</dbReference>
<name>A0A263CVA0_9PSEU</name>
<dbReference type="OrthoDB" id="9802561at2"/>
<dbReference type="PANTHER" id="PTHR32125">
    <property type="entry name" value="2-C-METHYL-D-ERYTHRITOL 4-PHOSPHATE CYTIDYLYLTRANSFERASE, CHLOROPLASTIC"/>
    <property type="match status" value="1"/>
</dbReference>
<dbReference type="InParanoid" id="A0A263CVA0"/>
<dbReference type="InterPro" id="IPR029044">
    <property type="entry name" value="Nucleotide-diphossugar_trans"/>
</dbReference>
<dbReference type="Gene3D" id="3.90.550.10">
    <property type="entry name" value="Spore Coat Polysaccharide Biosynthesis Protein SpsA, Chain A"/>
    <property type="match status" value="1"/>
</dbReference>
<evidence type="ECO:0000313" key="3">
    <source>
        <dbReference type="EMBL" id="OZM70031.1"/>
    </source>
</evidence>
<dbReference type="CDD" id="cd02516">
    <property type="entry name" value="CDP-ME_synthetase"/>
    <property type="match status" value="1"/>
</dbReference>
<dbReference type="EMBL" id="NKYE01000027">
    <property type="protein sequence ID" value="OZM70031.1"/>
    <property type="molecule type" value="Genomic_DNA"/>
</dbReference>
<dbReference type="GO" id="GO:0050518">
    <property type="term" value="F:2-C-methyl-D-erythritol 4-phosphate cytidylyltransferase activity"/>
    <property type="evidence" value="ECO:0007669"/>
    <property type="project" value="TreeGrafter"/>
</dbReference>
<evidence type="ECO:0000256" key="2">
    <source>
        <dbReference type="ARBA" id="ARBA00022695"/>
    </source>
</evidence>
<dbReference type="InterPro" id="IPR018294">
    <property type="entry name" value="ISPD_synthase_CS"/>
</dbReference>
<reference evidence="3 4" key="1">
    <citation type="submission" date="2017-07" db="EMBL/GenBank/DDBJ databases">
        <title>Amycolatopsis antarcticus sp. nov., isolated from the surface of an Antarcticus brown macroalga.</title>
        <authorList>
            <person name="Wang J."/>
            <person name="Leiva S."/>
            <person name="Huang J."/>
            <person name="Huang Y."/>
        </authorList>
    </citation>
    <scope>NUCLEOTIDE SEQUENCE [LARGE SCALE GENOMIC DNA]</scope>
    <source>
        <strain evidence="3 4">AU-G6</strain>
    </source>
</reference>
<evidence type="ECO:0000313" key="4">
    <source>
        <dbReference type="Proteomes" id="UP000242444"/>
    </source>
</evidence>
<dbReference type="InterPro" id="IPR034683">
    <property type="entry name" value="IspD/TarI"/>
</dbReference>
<keyword evidence="2 3" id="KW-0548">Nucleotidyltransferase</keyword>
<keyword evidence="1 3" id="KW-0808">Transferase</keyword>
<gene>
    <name evidence="3" type="ORF">CFN78_27510</name>
</gene>
<comment type="caution">
    <text evidence="3">The sequence shown here is derived from an EMBL/GenBank/DDBJ whole genome shotgun (WGS) entry which is preliminary data.</text>
</comment>
<dbReference type="SUPFAM" id="SSF53448">
    <property type="entry name" value="Nucleotide-diphospho-sugar transferases"/>
    <property type="match status" value="1"/>
</dbReference>
<dbReference type="GO" id="GO:0008299">
    <property type="term" value="P:isoprenoid biosynthetic process"/>
    <property type="evidence" value="ECO:0007669"/>
    <property type="project" value="InterPro"/>
</dbReference>
<proteinExistence type="predicted"/>
<keyword evidence="4" id="KW-1185">Reference proteome</keyword>
<accession>A0A263CVA0</accession>
<dbReference type="AlphaFoldDB" id="A0A263CVA0"/>
<dbReference type="PANTHER" id="PTHR32125:SF4">
    <property type="entry name" value="2-C-METHYL-D-ERYTHRITOL 4-PHOSPHATE CYTIDYLYLTRANSFERASE, CHLOROPLASTIC"/>
    <property type="match status" value="1"/>
</dbReference>
<evidence type="ECO:0000256" key="1">
    <source>
        <dbReference type="ARBA" id="ARBA00022679"/>
    </source>
</evidence>
<protein>
    <submittedName>
        <fullName evidence="3">2-C-methyl-D-erythritol 4-phosphate cytidylyltransferase</fullName>
    </submittedName>
</protein>
<sequence length="289" mass="29715">MSSNRIGSSSVPVSVTLASAGSTRGLSSVASLARPRYRRPCGRTRVDSGAGRVSRVSEPQVRAAAVVLASGAGTRVGSATNKVYLPLAGRPLLHWSLDAFAGLPGIAAVVLVARPQDQDLAETAASAAGAELVHGGSSRQESELHALRHLAGRIRTGEIDTVLIHDGARPLVGPELIAEVLRTVAEHGGAVPGLLADDVEAASADGTALAPTPPGRMVKAQTPQGFRAAELLAVYERAAAEGFTGTDTASCVERFSDLPVHWVPGDQRNLKITYPHDLVVAEGLLAAGG</sequence>
<dbReference type="PROSITE" id="PS01295">
    <property type="entry name" value="ISPD"/>
    <property type="match status" value="1"/>
</dbReference>
<organism evidence="3 4">
    <name type="scientific">Amycolatopsis antarctica</name>
    <dbReference type="NCBI Taxonomy" id="1854586"/>
    <lineage>
        <taxon>Bacteria</taxon>
        <taxon>Bacillati</taxon>
        <taxon>Actinomycetota</taxon>
        <taxon>Actinomycetes</taxon>
        <taxon>Pseudonocardiales</taxon>
        <taxon>Pseudonocardiaceae</taxon>
        <taxon>Amycolatopsis</taxon>
    </lineage>
</organism>
<dbReference type="InterPro" id="IPR050088">
    <property type="entry name" value="IspD/TarI_cytidylyltransf_bact"/>
</dbReference>
<dbReference type="Pfam" id="PF01128">
    <property type="entry name" value="IspD"/>
    <property type="match status" value="1"/>
</dbReference>